<protein>
    <submittedName>
        <fullName evidence="1">Uncharacterized protein</fullName>
    </submittedName>
</protein>
<dbReference type="Proteomes" id="UP000640583">
    <property type="component" value="Unassembled WGS sequence"/>
</dbReference>
<name>A0A8J7IE90_9RHOB</name>
<proteinExistence type="predicted"/>
<comment type="caution">
    <text evidence="1">The sequence shown here is derived from an EMBL/GenBank/DDBJ whole genome shotgun (WGS) entry which is preliminary data.</text>
</comment>
<sequence length="128" mass="13913">MTALIEPINQALLEVTVSEGLVDEDRTTLGGISGVQMIEIKPESPTVKFSFLDFVTYAVTAEMYATDSASETYEGGWVSVVTQSHLLAFVGNANWATSDFPGPLHHYQIRTSDHRIDVVTAIPPQVDG</sequence>
<evidence type="ECO:0000313" key="1">
    <source>
        <dbReference type="EMBL" id="MBI1494459.1"/>
    </source>
</evidence>
<gene>
    <name evidence="1" type="ORF">H1D41_12500</name>
</gene>
<reference evidence="1" key="1">
    <citation type="submission" date="2020-10" db="EMBL/GenBank/DDBJ databases">
        <title>Paenihalocynthiibacter styelae gen. nov., sp. nov., isolated from stalked sea squirt Styela clava.</title>
        <authorList>
            <person name="Kim Y.-O."/>
            <person name="Yoon J.-H."/>
        </authorList>
    </citation>
    <scope>NUCLEOTIDE SEQUENCE</scope>
    <source>
        <strain evidence="1">MYP1-1</strain>
    </source>
</reference>
<keyword evidence="2" id="KW-1185">Reference proteome</keyword>
<evidence type="ECO:0000313" key="2">
    <source>
        <dbReference type="Proteomes" id="UP000640583"/>
    </source>
</evidence>
<dbReference type="RefSeq" id="WP_228849223.1">
    <property type="nucleotide sequence ID" value="NZ_JADCKQ010000009.1"/>
</dbReference>
<organism evidence="1 2">
    <name type="scientific">Halocynthiibacter styelae</name>
    <dbReference type="NCBI Taxonomy" id="2761955"/>
    <lineage>
        <taxon>Bacteria</taxon>
        <taxon>Pseudomonadati</taxon>
        <taxon>Pseudomonadota</taxon>
        <taxon>Alphaproteobacteria</taxon>
        <taxon>Rhodobacterales</taxon>
        <taxon>Paracoccaceae</taxon>
        <taxon>Halocynthiibacter</taxon>
    </lineage>
</organism>
<dbReference type="EMBL" id="JADCKQ010000009">
    <property type="protein sequence ID" value="MBI1494459.1"/>
    <property type="molecule type" value="Genomic_DNA"/>
</dbReference>
<dbReference type="AlphaFoldDB" id="A0A8J7IE90"/>
<accession>A0A8J7IE90</accession>